<dbReference type="InterPro" id="IPR021393">
    <property type="entry name" value="DUF3034"/>
</dbReference>
<keyword evidence="1" id="KW-0732">Signal</keyword>
<evidence type="ECO:0000313" key="3">
    <source>
        <dbReference type="Proteomes" id="UP001225906"/>
    </source>
</evidence>
<evidence type="ECO:0000256" key="1">
    <source>
        <dbReference type="SAM" id="SignalP"/>
    </source>
</evidence>
<protein>
    <submittedName>
        <fullName evidence="2">DUF3034 family protein</fullName>
    </submittedName>
</protein>
<feature type="signal peptide" evidence="1">
    <location>
        <begin position="1"/>
        <end position="26"/>
    </location>
</feature>
<feature type="chain" id="PRO_5045134179" evidence="1">
    <location>
        <begin position="27"/>
        <end position="290"/>
    </location>
</feature>
<accession>A0ABT9JP16</accession>
<sequence>MMRLIHFKKSAIWLCFALTTSTSALAGDRLLGTGGVTQVEGAGGGGLMPWALITGYGTNQQIGGSAFYTHAETKGDFKLRTTGIALGFYNRVEVSASQARFGLSDTVPGEEIHLNTLGVKVRVLGDAIYDQDNWLPQVSVGAQYKYNEDYSFVPKLLGAQSRSGIDLYVAASKLYLGALNGYNLLLNANLHASKANQFGLLGFGGDKHDQYRIYPAVSAAVMLSDNWLLGSELRYKPDNLSVYKENSAHDVFMTWFPHKNVSVTGAYIDLGTIANKDNQTGWYLSGQINY</sequence>
<keyword evidence="3" id="KW-1185">Reference proteome</keyword>
<dbReference type="EMBL" id="JAVCAP010000001">
    <property type="protein sequence ID" value="MDP8566309.1"/>
    <property type="molecule type" value="Genomic_DNA"/>
</dbReference>
<name>A0ABT9JP16_9PROT</name>
<proteinExistence type="predicted"/>
<dbReference type="Pfam" id="PF11231">
    <property type="entry name" value="DUF3034"/>
    <property type="match status" value="1"/>
</dbReference>
<gene>
    <name evidence="2" type="ORF">Q9291_00480</name>
</gene>
<organism evidence="2 3">
    <name type="scientific">Methylophilus aquaticus</name>
    <dbReference type="NCBI Taxonomy" id="1971610"/>
    <lineage>
        <taxon>Bacteria</taxon>
        <taxon>Pseudomonadati</taxon>
        <taxon>Pseudomonadota</taxon>
        <taxon>Betaproteobacteria</taxon>
        <taxon>Nitrosomonadales</taxon>
        <taxon>Methylophilaceae</taxon>
        <taxon>Methylophilus</taxon>
    </lineage>
</organism>
<evidence type="ECO:0000313" key="2">
    <source>
        <dbReference type="EMBL" id="MDP8566309.1"/>
    </source>
</evidence>
<dbReference type="Proteomes" id="UP001225906">
    <property type="component" value="Unassembled WGS sequence"/>
</dbReference>
<reference evidence="3" key="1">
    <citation type="journal article" date="2019" name="Int. J. Syst. Evol. Microbiol.">
        <title>The Global Catalogue of Microorganisms (GCM) 10K type strain sequencing project: providing services to taxonomists for standard genome sequencing and annotation.</title>
        <authorList>
            <consortium name="The Broad Institute Genomics Platform"/>
            <consortium name="The Broad Institute Genome Sequencing Center for Infectious Disease"/>
            <person name="Wu L."/>
            <person name="Ma J."/>
        </authorList>
    </citation>
    <scope>NUCLEOTIDE SEQUENCE [LARGE SCALE GENOMIC DNA]</scope>
    <source>
        <strain evidence="3">VKM B-3159</strain>
    </source>
</reference>
<comment type="caution">
    <text evidence="2">The sequence shown here is derived from an EMBL/GenBank/DDBJ whole genome shotgun (WGS) entry which is preliminary data.</text>
</comment>